<dbReference type="EMBL" id="VOIR01000013">
    <property type="protein sequence ID" value="KAA6433879.1"/>
    <property type="molecule type" value="Genomic_DNA"/>
</dbReference>
<sequence>MRADPAGAPGSRAQASGLIDLSHPIEQGMPVYPGDPEVRIAPALTVAADGVDVARLELGSHTGTHVDAPSHTVPGGRTMAEVALDELVGDAIVLRVPGLGDGERIDLERLEAVAPLPEHLPPIVLLDTGWARWFGDARRLRHPSLAAEAAAELLRRGMRVLAVDTLSPDPTGEAEASFPVHEAVLGADGLIVENVRGLELVPDRVRVGFFPLRLAGDGAPVRAVAFPA</sequence>
<dbReference type="PANTHER" id="PTHR31118:SF32">
    <property type="entry name" value="KYNURENINE FORMAMIDASE"/>
    <property type="match status" value="1"/>
</dbReference>
<dbReference type="GO" id="GO:0004061">
    <property type="term" value="F:arylformamidase activity"/>
    <property type="evidence" value="ECO:0007669"/>
    <property type="project" value="InterPro"/>
</dbReference>
<dbReference type="Proteomes" id="UP000323221">
    <property type="component" value="Unassembled WGS sequence"/>
</dbReference>
<comment type="caution">
    <text evidence="1">The sequence shown here is derived from an EMBL/GenBank/DDBJ whole genome shotgun (WGS) entry which is preliminary data.</text>
</comment>
<dbReference type="OrthoDB" id="7067800at2"/>
<name>A0A5M8QD00_9MICO</name>
<dbReference type="RefSeq" id="WP_146356372.1">
    <property type="nucleotide sequence ID" value="NZ_VOIR01000013.1"/>
</dbReference>
<organism evidence="1 2">
    <name type="scientific">Agrococcus sediminis</name>
    <dbReference type="NCBI Taxonomy" id="2599924"/>
    <lineage>
        <taxon>Bacteria</taxon>
        <taxon>Bacillati</taxon>
        <taxon>Actinomycetota</taxon>
        <taxon>Actinomycetes</taxon>
        <taxon>Micrococcales</taxon>
        <taxon>Microbacteriaceae</taxon>
        <taxon>Agrococcus</taxon>
    </lineage>
</organism>
<protein>
    <submittedName>
        <fullName evidence="1">Cyclase family protein</fullName>
    </submittedName>
</protein>
<dbReference type="SUPFAM" id="SSF102198">
    <property type="entry name" value="Putative cyclase"/>
    <property type="match status" value="1"/>
</dbReference>
<dbReference type="AlphaFoldDB" id="A0A5M8QD00"/>
<dbReference type="Pfam" id="PF04199">
    <property type="entry name" value="Cyclase"/>
    <property type="match status" value="1"/>
</dbReference>
<evidence type="ECO:0000313" key="1">
    <source>
        <dbReference type="EMBL" id="KAA6433879.1"/>
    </source>
</evidence>
<keyword evidence="2" id="KW-1185">Reference proteome</keyword>
<dbReference type="InterPro" id="IPR007325">
    <property type="entry name" value="KFase/CYL"/>
</dbReference>
<reference evidence="1 2" key="1">
    <citation type="submission" date="2019-08" db="EMBL/GenBank/DDBJ databases">
        <title>Agrococcus lahaulensis sp. nov., isolated from a cold desert of the Indian Himalayas.</title>
        <authorList>
            <person name="Qu J.H."/>
        </authorList>
    </citation>
    <scope>NUCLEOTIDE SEQUENCE [LARGE SCALE GENOMIC DNA]</scope>
    <source>
        <strain evidence="1 2">NS18</strain>
    </source>
</reference>
<proteinExistence type="predicted"/>
<dbReference type="InterPro" id="IPR037175">
    <property type="entry name" value="KFase_sf"/>
</dbReference>
<dbReference type="Gene3D" id="3.50.30.50">
    <property type="entry name" value="Putative cyclase"/>
    <property type="match status" value="1"/>
</dbReference>
<dbReference type="PANTHER" id="PTHR31118">
    <property type="entry name" value="CYCLASE-LIKE PROTEIN 2"/>
    <property type="match status" value="1"/>
</dbReference>
<accession>A0A5M8QD00</accession>
<dbReference type="GO" id="GO:0019441">
    <property type="term" value="P:L-tryptophan catabolic process to kynurenine"/>
    <property type="evidence" value="ECO:0007669"/>
    <property type="project" value="InterPro"/>
</dbReference>
<gene>
    <name evidence="1" type="ORF">FQ330_07360</name>
</gene>
<evidence type="ECO:0000313" key="2">
    <source>
        <dbReference type="Proteomes" id="UP000323221"/>
    </source>
</evidence>